<dbReference type="InterPro" id="IPR005268">
    <property type="entry name" value="CHP00725"/>
</dbReference>
<dbReference type="PANTHER" id="PTHR43393:SF3">
    <property type="entry name" value="LYSINE DECARBOXYLASE-LIKE PROTEIN"/>
    <property type="match status" value="1"/>
</dbReference>
<dbReference type="PANTHER" id="PTHR43393">
    <property type="entry name" value="CYTOKININ RIBOSIDE 5'-MONOPHOSPHATE PHOSPHORIBOHYDROLASE"/>
    <property type="match status" value="1"/>
</dbReference>
<protein>
    <recommendedName>
        <fullName evidence="3">TIGR00725 family protein</fullName>
    </recommendedName>
</protein>
<keyword evidence="2" id="KW-1185">Reference proteome</keyword>
<gene>
    <name evidence="1" type="ORF">SAMN04487993_1003218</name>
</gene>
<dbReference type="Gene3D" id="3.40.50.450">
    <property type="match status" value="1"/>
</dbReference>
<evidence type="ECO:0008006" key="3">
    <source>
        <dbReference type="Google" id="ProtNLM"/>
    </source>
</evidence>
<organism evidence="1 2">
    <name type="scientific">Salipiger marinus</name>
    <dbReference type="NCBI Taxonomy" id="555512"/>
    <lineage>
        <taxon>Bacteria</taxon>
        <taxon>Pseudomonadati</taxon>
        <taxon>Pseudomonadota</taxon>
        <taxon>Alphaproteobacteria</taxon>
        <taxon>Rhodobacterales</taxon>
        <taxon>Roseobacteraceae</taxon>
        <taxon>Salipiger</taxon>
    </lineage>
</organism>
<dbReference type="Proteomes" id="UP000199093">
    <property type="component" value="Unassembled WGS sequence"/>
</dbReference>
<dbReference type="RefSeq" id="WP_165616729.1">
    <property type="nucleotide sequence ID" value="NZ_FNEJ01000003.1"/>
</dbReference>
<dbReference type="AlphaFoldDB" id="A0A1G8JRS1"/>
<accession>A0A1G8JRS1</accession>
<dbReference type="EMBL" id="FNEJ01000003">
    <property type="protein sequence ID" value="SDI33821.1"/>
    <property type="molecule type" value="Genomic_DNA"/>
</dbReference>
<dbReference type="InterPro" id="IPR052341">
    <property type="entry name" value="LOG_family_nucleotidases"/>
</dbReference>
<dbReference type="InterPro" id="IPR041164">
    <property type="entry name" value="LDcluster4"/>
</dbReference>
<dbReference type="SUPFAM" id="SSF102405">
    <property type="entry name" value="MCP/YpsA-like"/>
    <property type="match status" value="1"/>
</dbReference>
<proteinExistence type="predicted"/>
<name>A0A1G8JRS1_9RHOB</name>
<dbReference type="STRING" id="555512.SAMN04487993_1003218"/>
<reference evidence="1 2" key="1">
    <citation type="submission" date="2016-10" db="EMBL/GenBank/DDBJ databases">
        <authorList>
            <person name="de Groot N.N."/>
        </authorList>
    </citation>
    <scope>NUCLEOTIDE SEQUENCE [LARGE SCALE GENOMIC DNA]</scope>
    <source>
        <strain evidence="1 2">DSM 26424</strain>
    </source>
</reference>
<dbReference type="Pfam" id="PF18306">
    <property type="entry name" value="LDcluster4"/>
    <property type="match status" value="1"/>
</dbReference>
<sequence length="214" mass="21884">MTITQDTRILEDGSLCFGGHRITPAAWQRQPAPATPGRSVSLTEAFAALAQQASLRHLVVAVIGPRAATPAQEQAAEAVGRALGSYGITLICGGKTGVMAAASKGCQAAGGLMIGILPGTDPAEANPFVSIALPTGLSEGRNMVIARAARVLVAIGGSYGTLSEVAYGLHFDKPVITLEDAPQIDGVRPARTVAEAVDLTLAALLDQARSPDHV</sequence>
<dbReference type="NCBIfam" id="TIGR00725">
    <property type="entry name" value="TIGR00725 family protein"/>
    <property type="match status" value="1"/>
</dbReference>
<evidence type="ECO:0000313" key="2">
    <source>
        <dbReference type="Proteomes" id="UP000199093"/>
    </source>
</evidence>
<dbReference type="GO" id="GO:0005829">
    <property type="term" value="C:cytosol"/>
    <property type="evidence" value="ECO:0007669"/>
    <property type="project" value="TreeGrafter"/>
</dbReference>
<evidence type="ECO:0000313" key="1">
    <source>
        <dbReference type="EMBL" id="SDI33821.1"/>
    </source>
</evidence>